<keyword evidence="1 2" id="KW-0238">DNA-binding</keyword>
<proteinExistence type="predicted"/>
<dbReference type="PROSITE" id="PS50977">
    <property type="entry name" value="HTH_TETR_2"/>
    <property type="match status" value="1"/>
</dbReference>
<dbReference type="EMBL" id="BAABKN010000028">
    <property type="protein sequence ID" value="GAA4753230.1"/>
    <property type="molecule type" value="Genomic_DNA"/>
</dbReference>
<protein>
    <submittedName>
        <fullName evidence="5">TetR/AcrR family transcriptional regulator</fullName>
    </submittedName>
</protein>
<organism evidence="5 6">
    <name type="scientific">Nocardioides endophyticus</name>
    <dbReference type="NCBI Taxonomy" id="1353775"/>
    <lineage>
        <taxon>Bacteria</taxon>
        <taxon>Bacillati</taxon>
        <taxon>Actinomycetota</taxon>
        <taxon>Actinomycetes</taxon>
        <taxon>Propionibacteriales</taxon>
        <taxon>Nocardioidaceae</taxon>
        <taxon>Nocardioides</taxon>
    </lineage>
</organism>
<evidence type="ECO:0000256" key="1">
    <source>
        <dbReference type="ARBA" id="ARBA00023125"/>
    </source>
</evidence>
<evidence type="ECO:0000259" key="4">
    <source>
        <dbReference type="PROSITE" id="PS50977"/>
    </source>
</evidence>
<feature type="domain" description="HTH tetR-type" evidence="4">
    <location>
        <begin position="25"/>
        <end position="85"/>
    </location>
</feature>
<comment type="caution">
    <text evidence="5">The sequence shown here is derived from an EMBL/GenBank/DDBJ whole genome shotgun (WGS) entry which is preliminary data.</text>
</comment>
<accession>A0ABP8ZD98</accession>
<dbReference type="SUPFAM" id="SSF46689">
    <property type="entry name" value="Homeodomain-like"/>
    <property type="match status" value="1"/>
</dbReference>
<reference evidence="6" key="1">
    <citation type="journal article" date="2019" name="Int. J. Syst. Evol. Microbiol.">
        <title>The Global Catalogue of Microorganisms (GCM) 10K type strain sequencing project: providing services to taxonomists for standard genome sequencing and annotation.</title>
        <authorList>
            <consortium name="The Broad Institute Genomics Platform"/>
            <consortium name="The Broad Institute Genome Sequencing Center for Infectious Disease"/>
            <person name="Wu L."/>
            <person name="Ma J."/>
        </authorList>
    </citation>
    <scope>NUCLEOTIDE SEQUENCE [LARGE SCALE GENOMIC DNA]</scope>
    <source>
        <strain evidence="6">JCM 18532</strain>
    </source>
</reference>
<keyword evidence="6" id="KW-1185">Reference proteome</keyword>
<dbReference type="PANTHER" id="PTHR30055">
    <property type="entry name" value="HTH-TYPE TRANSCRIPTIONAL REGULATOR RUTR"/>
    <property type="match status" value="1"/>
</dbReference>
<sequence>MDPTEIRQRGEAVLSAHRFWPRDAPGTRRNIVDAALATFASRGFHGSTLKDISNGSGLSTAALYVHFASKEDLLFEISRHGHAVALAILEGAVAEATSAAAELDLMVYCFTRWHAEQKTLAYVVQREWMGLNTDHHEAVRALRSRIQACVRSVLTRGASTGELDVPDVRSASAAVLSLCIDIARWYEPDGPYTPDAIGQIYMDFARRLFGVDRAGPVPSGSEHFGVDQPSLPAPTVNS</sequence>
<evidence type="ECO:0000313" key="5">
    <source>
        <dbReference type="EMBL" id="GAA4753230.1"/>
    </source>
</evidence>
<evidence type="ECO:0000313" key="6">
    <source>
        <dbReference type="Proteomes" id="UP001499882"/>
    </source>
</evidence>
<dbReference type="InterPro" id="IPR009057">
    <property type="entry name" value="Homeodomain-like_sf"/>
</dbReference>
<feature type="region of interest" description="Disordered" evidence="3">
    <location>
        <begin position="219"/>
        <end position="238"/>
    </location>
</feature>
<dbReference type="InterPro" id="IPR036271">
    <property type="entry name" value="Tet_transcr_reg_TetR-rel_C_sf"/>
</dbReference>
<evidence type="ECO:0000256" key="2">
    <source>
        <dbReference type="PROSITE-ProRule" id="PRU00335"/>
    </source>
</evidence>
<dbReference type="InterPro" id="IPR041490">
    <property type="entry name" value="KstR2_TetR_C"/>
</dbReference>
<dbReference type="InterPro" id="IPR001647">
    <property type="entry name" value="HTH_TetR"/>
</dbReference>
<dbReference type="Pfam" id="PF17932">
    <property type="entry name" value="TetR_C_24"/>
    <property type="match status" value="1"/>
</dbReference>
<dbReference type="InterPro" id="IPR023772">
    <property type="entry name" value="DNA-bd_HTH_TetR-type_CS"/>
</dbReference>
<evidence type="ECO:0000256" key="3">
    <source>
        <dbReference type="SAM" id="MobiDB-lite"/>
    </source>
</evidence>
<dbReference type="RefSeq" id="WP_345529111.1">
    <property type="nucleotide sequence ID" value="NZ_BAABKN010000028.1"/>
</dbReference>
<feature type="DNA-binding region" description="H-T-H motif" evidence="2">
    <location>
        <begin position="48"/>
        <end position="67"/>
    </location>
</feature>
<dbReference type="PANTHER" id="PTHR30055:SF200">
    <property type="entry name" value="HTH-TYPE TRANSCRIPTIONAL REPRESSOR BDCR"/>
    <property type="match status" value="1"/>
</dbReference>
<dbReference type="InterPro" id="IPR050109">
    <property type="entry name" value="HTH-type_TetR-like_transc_reg"/>
</dbReference>
<dbReference type="Proteomes" id="UP001499882">
    <property type="component" value="Unassembled WGS sequence"/>
</dbReference>
<dbReference type="Gene3D" id="1.10.357.10">
    <property type="entry name" value="Tetracycline Repressor, domain 2"/>
    <property type="match status" value="1"/>
</dbReference>
<dbReference type="PRINTS" id="PR00455">
    <property type="entry name" value="HTHTETR"/>
</dbReference>
<dbReference type="SUPFAM" id="SSF48498">
    <property type="entry name" value="Tetracyclin repressor-like, C-terminal domain"/>
    <property type="match status" value="1"/>
</dbReference>
<dbReference type="Pfam" id="PF00440">
    <property type="entry name" value="TetR_N"/>
    <property type="match status" value="1"/>
</dbReference>
<dbReference type="PROSITE" id="PS01081">
    <property type="entry name" value="HTH_TETR_1"/>
    <property type="match status" value="1"/>
</dbReference>
<name>A0ABP8ZD98_9ACTN</name>
<gene>
    <name evidence="5" type="ORF">GCM10023350_43120</name>
</gene>